<keyword evidence="3 6" id="KW-1133">Transmembrane helix</keyword>
<dbReference type="SUPFAM" id="SSF57667">
    <property type="entry name" value="beta-beta-alpha zinc fingers"/>
    <property type="match status" value="1"/>
</dbReference>
<reference evidence="10" key="1">
    <citation type="submission" date="2022-02" db="EMBL/GenBank/DDBJ databases">
        <authorList>
            <person name="Henning P.M."/>
            <person name="McCubbin A.G."/>
            <person name="Shore J.S."/>
        </authorList>
    </citation>
    <scope>NUCLEOTIDE SEQUENCE</scope>
    <source>
        <strain evidence="10">F60SS</strain>
        <tissue evidence="10">Leaves</tissue>
    </source>
</reference>
<dbReference type="EMBL" id="JAKUCV010004467">
    <property type="protein sequence ID" value="KAJ4835278.1"/>
    <property type="molecule type" value="Genomic_DNA"/>
</dbReference>
<name>A0A9Q0FPD7_9ROSI</name>
<dbReference type="PROSITE" id="PS00028">
    <property type="entry name" value="ZINC_FINGER_C2H2_1"/>
    <property type="match status" value="1"/>
</dbReference>
<comment type="function">
    <text evidence="6">Required for the assembly of the V0 complex of the vacuolar ATPase (V-ATPase) in the endoplasmic reticulum.</text>
</comment>
<sequence>MDQARYWMWTNKRRPHSMSSNIQASSTNPPYDDSWEEQAFAEDAAGPLGGCIWPPRSYSCSFCRREFRSAQALGGHMNVHRRDRARLKQSPSPHKEILHGHELHQNNHNHLENHYASLGFQYPPQICTLVYSPNPNSVPLTTTIPSPTSSSRVSTSPTTRGNCCEKTFFPSFSSHEVEEHHKNPPIPSLPLPNSAPGRYHHIPDPKNEGDKSSRIVEPGCRAKVNYVKNDLSVSLNLVVRRTRPAISDGDGEEEEEEVGCKRRRTVSPSSLPFFVKPTSVDAHHHVQPEVFEIGPCAIEELDLELRLGDRPPKAHKPVAVLLHSSHHRGRRGPPKLCQFSHLDAEISSTAGNNSERESPGETSTPAYFSDPREPHLTAARHRSISDLRHLLVRPHSGGHRSSIGTTSSQSPVLIHPGIGRSAVVAMEGVIKKFFTASMFMWMIPVAILYAFQHNLLPGVNHLSSHTLTLLSGLLAVISVNIVIAFYIYLAMKEPTDKHEPDAAFLAEAKASVNQLSSKVESSSESLKKEE</sequence>
<keyword evidence="7" id="KW-0862">Zinc</keyword>
<dbReference type="Pfam" id="PF09446">
    <property type="entry name" value="VMA21"/>
    <property type="match status" value="1"/>
</dbReference>
<accession>A0A9Q0FPD7</accession>
<proteinExistence type="inferred from homology"/>
<comment type="caution">
    <text evidence="10">The sequence shown here is derived from an EMBL/GenBank/DDBJ whole genome shotgun (WGS) entry which is preliminary data.</text>
</comment>
<keyword evidence="7" id="KW-0479">Metal-binding</keyword>
<evidence type="ECO:0000256" key="7">
    <source>
        <dbReference type="PROSITE-ProRule" id="PRU00042"/>
    </source>
</evidence>
<evidence type="ECO:0000313" key="10">
    <source>
        <dbReference type="EMBL" id="KAJ4835278.1"/>
    </source>
</evidence>
<evidence type="ECO:0000256" key="6">
    <source>
        <dbReference type="HAMAP-Rule" id="MF_03058"/>
    </source>
</evidence>
<dbReference type="GO" id="GO:0033116">
    <property type="term" value="C:endoplasmic reticulum-Golgi intermediate compartment membrane"/>
    <property type="evidence" value="ECO:0007669"/>
    <property type="project" value="UniProtKB-SubCell"/>
</dbReference>
<dbReference type="SMART" id="SM00355">
    <property type="entry name" value="ZnF_C2H2"/>
    <property type="match status" value="1"/>
</dbReference>
<keyword evidence="4 6" id="KW-0472">Membrane</keyword>
<feature type="region of interest" description="Disordered" evidence="8">
    <location>
        <begin position="178"/>
        <end position="197"/>
    </location>
</feature>
<dbReference type="Proteomes" id="UP001141552">
    <property type="component" value="Unassembled WGS sequence"/>
</dbReference>
<evidence type="ECO:0000256" key="3">
    <source>
        <dbReference type="ARBA" id="ARBA00022989"/>
    </source>
</evidence>
<keyword evidence="5 6" id="KW-0968">Cytoplasmic vesicle</keyword>
<comment type="subcellular location">
    <subcellularLocation>
        <location evidence="6">Endoplasmic reticulum membrane</location>
        <topology evidence="6">Multi-pass membrane protein</topology>
    </subcellularLocation>
    <subcellularLocation>
        <location evidence="6">Endoplasmic reticulum-Golgi intermediate compartment membrane</location>
        <topology evidence="6">Multi-pass membrane protein</topology>
    </subcellularLocation>
    <subcellularLocation>
        <location evidence="6">Cytoplasmic vesicle</location>
        <location evidence="6">COPII-coated vesicle membrane</location>
        <topology evidence="6">Multi-pass membrane protein</topology>
    </subcellularLocation>
</comment>
<evidence type="ECO:0000256" key="1">
    <source>
        <dbReference type="ARBA" id="ARBA00022692"/>
    </source>
</evidence>
<feature type="transmembrane region" description="Helical" evidence="6">
    <location>
        <begin position="433"/>
        <end position="451"/>
    </location>
</feature>
<keyword evidence="2 6" id="KW-0256">Endoplasmic reticulum</keyword>
<feature type="region of interest" description="Disordered" evidence="8">
    <location>
        <begin position="140"/>
        <end position="160"/>
    </location>
</feature>
<evidence type="ECO:0000256" key="4">
    <source>
        <dbReference type="ARBA" id="ARBA00023136"/>
    </source>
</evidence>
<dbReference type="InterPro" id="IPR013087">
    <property type="entry name" value="Znf_C2H2_type"/>
</dbReference>
<dbReference type="GO" id="GO:0070072">
    <property type="term" value="P:vacuolar proton-transporting V-type ATPase complex assembly"/>
    <property type="evidence" value="ECO:0007669"/>
    <property type="project" value="UniProtKB-UniRule"/>
</dbReference>
<organism evidence="10 11">
    <name type="scientific">Turnera subulata</name>
    <dbReference type="NCBI Taxonomy" id="218843"/>
    <lineage>
        <taxon>Eukaryota</taxon>
        <taxon>Viridiplantae</taxon>
        <taxon>Streptophyta</taxon>
        <taxon>Embryophyta</taxon>
        <taxon>Tracheophyta</taxon>
        <taxon>Spermatophyta</taxon>
        <taxon>Magnoliopsida</taxon>
        <taxon>eudicotyledons</taxon>
        <taxon>Gunneridae</taxon>
        <taxon>Pentapetalae</taxon>
        <taxon>rosids</taxon>
        <taxon>fabids</taxon>
        <taxon>Malpighiales</taxon>
        <taxon>Passifloraceae</taxon>
        <taxon>Turnera</taxon>
    </lineage>
</organism>
<dbReference type="OrthoDB" id="1708403at2759"/>
<comment type="similarity">
    <text evidence="6">Belongs to the VMA21 family.</text>
</comment>
<dbReference type="InterPro" id="IPR019013">
    <property type="entry name" value="Vma21"/>
</dbReference>
<evidence type="ECO:0000259" key="9">
    <source>
        <dbReference type="PROSITE" id="PS50157"/>
    </source>
</evidence>
<feature type="transmembrane region" description="Helical" evidence="6">
    <location>
        <begin position="471"/>
        <end position="489"/>
    </location>
</feature>
<feature type="domain" description="C2H2-type" evidence="9">
    <location>
        <begin position="58"/>
        <end position="85"/>
    </location>
</feature>
<dbReference type="GO" id="GO:0008270">
    <property type="term" value="F:zinc ion binding"/>
    <property type="evidence" value="ECO:0007669"/>
    <property type="project" value="UniProtKB-KW"/>
</dbReference>
<dbReference type="HAMAP" id="MF_03058">
    <property type="entry name" value="VMA21"/>
    <property type="match status" value="1"/>
</dbReference>
<dbReference type="PROSITE" id="PS50157">
    <property type="entry name" value="ZINC_FINGER_C2H2_2"/>
    <property type="match status" value="1"/>
</dbReference>
<dbReference type="AlphaFoldDB" id="A0A9Q0FPD7"/>
<evidence type="ECO:0000313" key="11">
    <source>
        <dbReference type="Proteomes" id="UP001141552"/>
    </source>
</evidence>
<keyword evidence="7" id="KW-0863">Zinc-finger</keyword>
<keyword evidence="1 6" id="KW-0812">Transmembrane</keyword>
<gene>
    <name evidence="10" type="ORF">Tsubulata_002795</name>
</gene>
<keyword evidence="11" id="KW-1185">Reference proteome</keyword>
<dbReference type="PANTHER" id="PTHR31792">
    <property type="entry name" value="VACUOLAR ATPASE ASSEMBLY INTEGRAL MEMBRANE PROTEIN VMA21"/>
    <property type="match status" value="1"/>
</dbReference>
<evidence type="ECO:0000256" key="2">
    <source>
        <dbReference type="ARBA" id="ARBA00022824"/>
    </source>
</evidence>
<feature type="region of interest" description="Disordered" evidence="8">
    <location>
        <begin position="348"/>
        <end position="372"/>
    </location>
</feature>
<evidence type="ECO:0000256" key="8">
    <source>
        <dbReference type="SAM" id="MobiDB-lite"/>
    </source>
</evidence>
<evidence type="ECO:0000256" key="5">
    <source>
        <dbReference type="ARBA" id="ARBA00023329"/>
    </source>
</evidence>
<dbReference type="GO" id="GO:0005789">
    <property type="term" value="C:endoplasmic reticulum membrane"/>
    <property type="evidence" value="ECO:0007669"/>
    <property type="project" value="UniProtKB-SubCell"/>
</dbReference>
<dbReference type="InterPro" id="IPR036236">
    <property type="entry name" value="Znf_C2H2_sf"/>
</dbReference>
<reference evidence="10" key="2">
    <citation type="journal article" date="2023" name="Plants (Basel)">
        <title>Annotation of the Turnera subulata (Passifloraceae) Draft Genome Reveals the S-Locus Evolved after the Divergence of Turneroideae from Passifloroideae in a Stepwise Manner.</title>
        <authorList>
            <person name="Henning P.M."/>
            <person name="Roalson E.H."/>
            <person name="Mir W."/>
            <person name="McCubbin A.G."/>
            <person name="Shore J.S."/>
        </authorList>
    </citation>
    <scope>NUCLEOTIDE SEQUENCE</scope>
    <source>
        <strain evidence="10">F60SS</strain>
    </source>
</reference>
<dbReference type="PANTHER" id="PTHR31792:SF3">
    <property type="entry name" value="VACUOLAR ATPASE ASSEMBLY INTEGRAL MEMBRANE PROTEIN VMA21"/>
    <property type="match status" value="1"/>
</dbReference>
<protein>
    <recommendedName>
        <fullName evidence="6">Vacuolar ATPase assembly integral membrane protein VMA21 homolog</fullName>
    </recommendedName>
</protein>
<dbReference type="GO" id="GO:0012507">
    <property type="term" value="C:ER to Golgi transport vesicle membrane"/>
    <property type="evidence" value="ECO:0007669"/>
    <property type="project" value="UniProtKB-SubCell"/>
</dbReference>